<sequence>MKYEEGASIARGGEEQLDQKLDMELDVKTPREEREACARGGDVPAGARTGQPAAPPGRPVPGPENKDSADIITWREFEALRNEMRREFRTQDDELKGKVEEISQKLNTANETVKTLMTHLVVVTVLVVGLHLAAMVVDRMKKMDWGLIFPRSFQKTGRYEVGPRGDATLGGAPGLAARPVVWVPRDAPTCPSAYLKPSSETPSTESHDMENLPDAAAANPISGFRRSPPAPAGEGIISRRALHHHDRLRIDV</sequence>
<evidence type="ECO:0000256" key="1">
    <source>
        <dbReference type="SAM" id="MobiDB-lite"/>
    </source>
</evidence>
<evidence type="ECO:0000313" key="3">
    <source>
        <dbReference type="EMBL" id="KAK1653262.1"/>
    </source>
</evidence>
<dbReference type="Proteomes" id="UP001231189">
    <property type="component" value="Unassembled WGS sequence"/>
</dbReference>
<keyword evidence="2" id="KW-0812">Transmembrane</keyword>
<accession>A0AAD8SLD2</accession>
<name>A0AAD8SLD2_LOLMU</name>
<feature type="region of interest" description="Disordered" evidence="1">
    <location>
        <begin position="1"/>
        <end position="67"/>
    </location>
</feature>
<evidence type="ECO:0000313" key="4">
    <source>
        <dbReference type="Proteomes" id="UP001231189"/>
    </source>
</evidence>
<keyword evidence="2" id="KW-0472">Membrane</keyword>
<feature type="transmembrane region" description="Helical" evidence="2">
    <location>
        <begin position="116"/>
        <end position="137"/>
    </location>
</feature>
<gene>
    <name evidence="3" type="ORF">QYE76_071067</name>
</gene>
<keyword evidence="2" id="KW-1133">Transmembrane helix</keyword>
<feature type="compositionally biased region" description="Basic and acidic residues" evidence="1">
    <location>
        <begin position="12"/>
        <end position="37"/>
    </location>
</feature>
<comment type="caution">
    <text evidence="3">The sequence shown here is derived from an EMBL/GenBank/DDBJ whole genome shotgun (WGS) entry which is preliminary data.</text>
</comment>
<dbReference type="AlphaFoldDB" id="A0AAD8SLD2"/>
<reference evidence="3" key="1">
    <citation type="submission" date="2023-07" db="EMBL/GenBank/DDBJ databases">
        <title>A chromosome-level genome assembly of Lolium multiflorum.</title>
        <authorList>
            <person name="Chen Y."/>
            <person name="Copetti D."/>
            <person name="Kolliker R."/>
            <person name="Studer B."/>
        </authorList>
    </citation>
    <scope>NUCLEOTIDE SEQUENCE</scope>
    <source>
        <strain evidence="3">02402/16</strain>
        <tissue evidence="3">Leaf</tissue>
    </source>
</reference>
<feature type="region of interest" description="Disordered" evidence="1">
    <location>
        <begin position="218"/>
        <end position="239"/>
    </location>
</feature>
<protein>
    <submittedName>
        <fullName evidence="3">Uncharacterized protein</fullName>
    </submittedName>
</protein>
<keyword evidence="4" id="KW-1185">Reference proteome</keyword>
<dbReference type="EMBL" id="JAUUTY010000004">
    <property type="protein sequence ID" value="KAK1653262.1"/>
    <property type="molecule type" value="Genomic_DNA"/>
</dbReference>
<feature type="compositionally biased region" description="Pro residues" evidence="1">
    <location>
        <begin position="53"/>
        <end position="62"/>
    </location>
</feature>
<organism evidence="3 4">
    <name type="scientific">Lolium multiflorum</name>
    <name type="common">Italian ryegrass</name>
    <name type="synonym">Lolium perenne subsp. multiflorum</name>
    <dbReference type="NCBI Taxonomy" id="4521"/>
    <lineage>
        <taxon>Eukaryota</taxon>
        <taxon>Viridiplantae</taxon>
        <taxon>Streptophyta</taxon>
        <taxon>Embryophyta</taxon>
        <taxon>Tracheophyta</taxon>
        <taxon>Spermatophyta</taxon>
        <taxon>Magnoliopsida</taxon>
        <taxon>Liliopsida</taxon>
        <taxon>Poales</taxon>
        <taxon>Poaceae</taxon>
        <taxon>BOP clade</taxon>
        <taxon>Pooideae</taxon>
        <taxon>Poodae</taxon>
        <taxon>Poeae</taxon>
        <taxon>Poeae Chloroplast Group 2 (Poeae type)</taxon>
        <taxon>Loliodinae</taxon>
        <taxon>Loliinae</taxon>
        <taxon>Lolium</taxon>
    </lineage>
</organism>
<proteinExistence type="predicted"/>
<evidence type="ECO:0000256" key="2">
    <source>
        <dbReference type="SAM" id="Phobius"/>
    </source>
</evidence>